<dbReference type="PANTHER" id="PTHR24107">
    <property type="entry name" value="YNEIN REGULATORY COMPLEX SUBUNIT 5"/>
    <property type="match status" value="1"/>
</dbReference>
<evidence type="ECO:0008006" key="7">
    <source>
        <dbReference type="Google" id="ProtNLM"/>
    </source>
</evidence>
<keyword evidence="2" id="KW-0963">Cytoplasm</keyword>
<dbReference type="GO" id="GO:0005856">
    <property type="term" value="C:cytoskeleton"/>
    <property type="evidence" value="ECO:0007669"/>
    <property type="project" value="UniProtKB-SubCell"/>
</dbReference>
<organism evidence="5 6">
    <name type="scientific">Mycoemilia scoparia</name>
    <dbReference type="NCBI Taxonomy" id="417184"/>
    <lineage>
        <taxon>Eukaryota</taxon>
        <taxon>Fungi</taxon>
        <taxon>Fungi incertae sedis</taxon>
        <taxon>Zoopagomycota</taxon>
        <taxon>Kickxellomycotina</taxon>
        <taxon>Kickxellomycetes</taxon>
        <taxon>Kickxellales</taxon>
        <taxon>Kickxellaceae</taxon>
        <taxon>Mycoemilia</taxon>
    </lineage>
</organism>
<evidence type="ECO:0000256" key="4">
    <source>
        <dbReference type="SAM" id="MobiDB-lite"/>
    </source>
</evidence>
<dbReference type="InterPro" id="IPR032675">
    <property type="entry name" value="LRR_dom_sf"/>
</dbReference>
<dbReference type="InterPro" id="IPR001611">
    <property type="entry name" value="Leu-rich_rpt"/>
</dbReference>
<name>A0A9W8A580_9FUNG</name>
<gene>
    <name evidence="5" type="ORF">H4219_001260</name>
</gene>
<dbReference type="PANTHER" id="PTHR24107:SF2">
    <property type="entry name" value="NLR FAMILY CARD DOMAIN CONTAINING 3"/>
    <property type="match status" value="1"/>
</dbReference>
<feature type="region of interest" description="Disordered" evidence="4">
    <location>
        <begin position="660"/>
        <end position="679"/>
    </location>
</feature>
<proteinExistence type="predicted"/>
<evidence type="ECO:0000313" key="5">
    <source>
        <dbReference type="EMBL" id="KAJ1920560.1"/>
    </source>
</evidence>
<dbReference type="OrthoDB" id="120976at2759"/>
<evidence type="ECO:0000313" key="6">
    <source>
        <dbReference type="Proteomes" id="UP001150538"/>
    </source>
</evidence>
<dbReference type="InterPro" id="IPR006553">
    <property type="entry name" value="Leu-rich_rpt_Cys-con_subtyp"/>
</dbReference>
<dbReference type="EMBL" id="JANBPU010000012">
    <property type="protein sequence ID" value="KAJ1920560.1"/>
    <property type="molecule type" value="Genomic_DNA"/>
</dbReference>
<keyword evidence="6" id="KW-1185">Reference proteome</keyword>
<feature type="compositionally biased region" description="Polar residues" evidence="4">
    <location>
        <begin position="12"/>
        <end position="24"/>
    </location>
</feature>
<dbReference type="SMART" id="SM00368">
    <property type="entry name" value="LRR_RI"/>
    <property type="match status" value="7"/>
</dbReference>
<feature type="region of interest" description="Disordered" evidence="4">
    <location>
        <begin position="1"/>
        <end position="24"/>
    </location>
</feature>
<evidence type="ECO:0000256" key="3">
    <source>
        <dbReference type="ARBA" id="ARBA00023212"/>
    </source>
</evidence>
<comment type="subcellular location">
    <subcellularLocation>
        <location evidence="1">Cytoplasm</location>
        <location evidence="1">Cytoskeleton</location>
    </subcellularLocation>
</comment>
<protein>
    <recommendedName>
        <fullName evidence="7">RNI-like protein</fullName>
    </recommendedName>
</protein>
<dbReference type="SMART" id="SM00367">
    <property type="entry name" value="LRR_CC"/>
    <property type="match status" value="5"/>
</dbReference>
<dbReference type="InterPro" id="IPR052410">
    <property type="entry name" value="DRC5"/>
</dbReference>
<dbReference type="SUPFAM" id="SSF52047">
    <property type="entry name" value="RNI-like"/>
    <property type="match status" value="1"/>
</dbReference>
<dbReference type="Gene3D" id="3.80.10.10">
    <property type="entry name" value="Ribonuclease Inhibitor"/>
    <property type="match status" value="3"/>
</dbReference>
<evidence type="ECO:0000256" key="2">
    <source>
        <dbReference type="ARBA" id="ARBA00022490"/>
    </source>
</evidence>
<dbReference type="Proteomes" id="UP001150538">
    <property type="component" value="Unassembled WGS sequence"/>
</dbReference>
<dbReference type="Pfam" id="PF13516">
    <property type="entry name" value="LRR_6"/>
    <property type="match status" value="4"/>
</dbReference>
<accession>A0A9W8A580</accession>
<dbReference type="AlphaFoldDB" id="A0A9W8A580"/>
<evidence type="ECO:0000256" key="1">
    <source>
        <dbReference type="ARBA" id="ARBA00004245"/>
    </source>
</evidence>
<comment type="caution">
    <text evidence="5">The sequence shown here is derived from an EMBL/GenBank/DDBJ whole genome shotgun (WGS) entry which is preliminary data.</text>
</comment>
<keyword evidence="3" id="KW-0206">Cytoskeleton</keyword>
<sequence>MARTLAQKAQPLPSNLPSLKGSSFENHYSDHGSCDYQKANRRSFSNPTDHKKLAKSLAMLDSIPITIELPPQDHLTTTPSTTATTLAQSMHVPKTPELSVTHCSSFASLASLPNESLTLTPNVEAHNTSPYVVSNGDPTHEPTILNSDRYVIDDVSNQGCRVIYNNPSIDDHEWHKELIESLEKSHATVTHLALIRCDISNTTFLQDGTKSRLLIDYISRLDFPRLEILDLSHNHIGNSVEAVKCVVRLIASPSLRNLKTIHLGWNSLSSVSLKPIVDSILECPSFSFSKPLLPSGNSGLETLDLRGNRFGEAGLQCLSPLFDLSASTSTSNPPYLATIQPQSPVSSSFGNLGITNLYLGYNGFCPQASDTLSRYIENSASLQKLSIEGNIFRHRSKPGNTAAAADSSDNQLHCYTTNKDSTYYQLFDTIAIHPTLTHVFMPRTHLGDVGVKRLCEALRPNRAIQHLSLACNRITAQGALAIGEWIGTYSPSLVTLDLSDNPLGDSGVGTIARSLGKKPFQSYHHHSHHHHHHYSCGSSGSYSSPRYYSPFGLSRGGSGSPHLRHLILCACFISDVGVSSIAEYLSNSNRSLERINLGLNSRITHRGYGILADMAKKNPFLVQIIVGSGFNVDGGYNTDENISNADPVVFTNINGNDDNSISGGGSSSNANDDDDDDEISLTYINPDGTTNNAANTSLGMFCSQISRNQHVMEKRQEWCSKVIDVVRKNVETNKLANDFEDIISAVESDLLLADPHINDSPFLDNNSSTGDDDGKQEEEANYHHHTFAEKLGNIGISHQDWIDLLQTLVMILSDSPDTPSIQVMNCLDSRFDYWFRSPRAALPDVSLDFNDFFAL</sequence>
<reference evidence="5" key="1">
    <citation type="submission" date="2022-07" db="EMBL/GenBank/DDBJ databases">
        <title>Phylogenomic reconstructions and comparative analyses of Kickxellomycotina fungi.</title>
        <authorList>
            <person name="Reynolds N.K."/>
            <person name="Stajich J.E."/>
            <person name="Barry K."/>
            <person name="Grigoriev I.V."/>
            <person name="Crous P."/>
            <person name="Smith M.E."/>
        </authorList>
    </citation>
    <scope>NUCLEOTIDE SEQUENCE</scope>
    <source>
        <strain evidence="5">NBRC 100468</strain>
    </source>
</reference>